<dbReference type="AlphaFoldDB" id="A0A507BY74"/>
<reference evidence="4 5" key="1">
    <citation type="journal article" date="2019" name="Sci. Rep.">
        <title>Comparative genomics of chytrid fungi reveal insights into the obligate biotrophic and pathogenic lifestyle of Synchytrium endobioticum.</title>
        <authorList>
            <person name="van de Vossenberg B.T.L.H."/>
            <person name="Warris S."/>
            <person name="Nguyen H.D.T."/>
            <person name="van Gent-Pelzer M.P.E."/>
            <person name="Joly D.L."/>
            <person name="van de Geest H.C."/>
            <person name="Bonants P.J.M."/>
            <person name="Smith D.S."/>
            <person name="Levesque C.A."/>
            <person name="van der Lee T.A.J."/>
        </authorList>
    </citation>
    <scope>NUCLEOTIDE SEQUENCE [LARGE SCALE GENOMIC DNA]</scope>
    <source>
        <strain evidence="4 5">JEL517</strain>
    </source>
</reference>
<evidence type="ECO:0000313" key="5">
    <source>
        <dbReference type="Proteomes" id="UP000319731"/>
    </source>
</evidence>
<dbReference type="InterPro" id="IPR001680">
    <property type="entry name" value="WD40_rpt"/>
</dbReference>
<evidence type="ECO:0000256" key="1">
    <source>
        <dbReference type="ARBA" id="ARBA00022574"/>
    </source>
</evidence>
<feature type="repeat" description="WD" evidence="3">
    <location>
        <begin position="128"/>
        <end position="163"/>
    </location>
</feature>
<dbReference type="Proteomes" id="UP000319731">
    <property type="component" value="Unassembled WGS sequence"/>
</dbReference>
<dbReference type="OrthoDB" id="25131at2759"/>
<dbReference type="PROSITE" id="PS50082">
    <property type="entry name" value="WD_REPEATS_2"/>
    <property type="match status" value="2"/>
</dbReference>
<dbReference type="RefSeq" id="XP_031021933.1">
    <property type="nucleotide sequence ID" value="XM_031172086.1"/>
</dbReference>
<gene>
    <name evidence="4" type="ORF">SmJEL517_g06160</name>
</gene>
<organism evidence="4 5">
    <name type="scientific">Synchytrium microbalum</name>
    <dbReference type="NCBI Taxonomy" id="1806994"/>
    <lineage>
        <taxon>Eukaryota</taxon>
        <taxon>Fungi</taxon>
        <taxon>Fungi incertae sedis</taxon>
        <taxon>Chytridiomycota</taxon>
        <taxon>Chytridiomycota incertae sedis</taxon>
        <taxon>Chytridiomycetes</taxon>
        <taxon>Synchytriales</taxon>
        <taxon>Synchytriaceae</taxon>
        <taxon>Synchytrium</taxon>
    </lineage>
</organism>
<dbReference type="SUPFAM" id="SSF50978">
    <property type="entry name" value="WD40 repeat-like"/>
    <property type="match status" value="1"/>
</dbReference>
<dbReference type="PANTHER" id="PTHR22889">
    <property type="entry name" value="WD REPEAT-CONTAINING PROTEIN 89"/>
    <property type="match status" value="1"/>
</dbReference>
<dbReference type="InterPro" id="IPR015943">
    <property type="entry name" value="WD40/YVTN_repeat-like_dom_sf"/>
</dbReference>
<dbReference type="InterPro" id="IPR039328">
    <property type="entry name" value="WDR89"/>
</dbReference>
<dbReference type="PANTHER" id="PTHR22889:SF0">
    <property type="entry name" value="WD REPEAT-CONTAINING PROTEIN 89"/>
    <property type="match status" value="1"/>
</dbReference>
<evidence type="ECO:0000313" key="4">
    <source>
        <dbReference type="EMBL" id="TPX30223.1"/>
    </source>
</evidence>
<keyword evidence="5" id="KW-1185">Reference proteome</keyword>
<dbReference type="Gene3D" id="2.130.10.10">
    <property type="entry name" value="YVTN repeat-like/Quinoprotein amine dehydrogenase"/>
    <property type="match status" value="2"/>
</dbReference>
<dbReference type="STRING" id="1806994.A0A507BY74"/>
<comment type="caution">
    <text evidence="4">The sequence shown here is derived from an EMBL/GenBank/DDBJ whole genome shotgun (WGS) entry which is preliminary data.</text>
</comment>
<dbReference type="Pfam" id="PF00400">
    <property type="entry name" value="WD40"/>
    <property type="match status" value="2"/>
</dbReference>
<dbReference type="PROSITE" id="PS50294">
    <property type="entry name" value="WD_REPEATS_REGION"/>
    <property type="match status" value="1"/>
</dbReference>
<name>A0A507BY74_9FUNG</name>
<evidence type="ECO:0000256" key="3">
    <source>
        <dbReference type="PROSITE-ProRule" id="PRU00221"/>
    </source>
</evidence>
<dbReference type="EMBL" id="QEAO01000084">
    <property type="protein sequence ID" value="TPX30223.1"/>
    <property type="molecule type" value="Genomic_DNA"/>
</dbReference>
<keyword evidence="2" id="KW-0677">Repeat</keyword>
<feature type="repeat" description="WD" evidence="3">
    <location>
        <begin position="272"/>
        <end position="305"/>
    </location>
</feature>
<evidence type="ECO:0000256" key="2">
    <source>
        <dbReference type="ARBA" id="ARBA00022737"/>
    </source>
</evidence>
<proteinExistence type="predicted"/>
<dbReference type="GeneID" id="42007383"/>
<dbReference type="InterPro" id="IPR036322">
    <property type="entry name" value="WD40_repeat_dom_sf"/>
</dbReference>
<dbReference type="SMART" id="SM00320">
    <property type="entry name" value="WD40"/>
    <property type="match status" value="3"/>
</dbReference>
<protein>
    <submittedName>
        <fullName evidence="4">Uncharacterized protein</fullName>
    </submittedName>
</protein>
<sequence>MTIMKPFQLKSTLTTPKSKVQNWMSLLQQFNGVYYSLWTDNIVRMYQENGGRLQQSGMVEALHEASDLYVGSNSIWTCGTAPFLSLSVNSDQKIVAGGTEFAKTEEEDESHILFYDVRNASQTLKVFTDVHSDDITQVKFHPTQSNIMLSGSTDGLLCLYQLDEALDEDESLYQVIKEDSVHKAGFFGPSAEYIYLTTHMETFSIWNDEADVIVNYGQVKKISSPHLTVDYLIDVSYSPEDQRLYLFTGSQTGNVGIFNSSLEGLELMYTLNGGHNDIVRGVAWDSKNTIVSGGEDGNICSWTNT</sequence>
<keyword evidence="1 3" id="KW-0853">WD repeat</keyword>
<accession>A0A507BY74</accession>